<protein>
    <submittedName>
        <fullName evidence="2">Uncharacterized protein</fullName>
    </submittedName>
</protein>
<gene>
    <name evidence="2" type="ORF">ACFSDB_00185</name>
</gene>
<comment type="caution">
    <text evidence="2">The sequence shown here is derived from an EMBL/GenBank/DDBJ whole genome shotgun (WGS) entry which is preliminary data.</text>
</comment>
<accession>A0ABW4QD89</accession>
<keyword evidence="1" id="KW-0812">Transmembrane</keyword>
<dbReference type="RefSeq" id="WP_377338690.1">
    <property type="nucleotide sequence ID" value="NZ_JBHUFW010000002.1"/>
</dbReference>
<sequence length="44" mass="4744">MNAKPSDTRKAQMKHQAAKRPLLTAAAIAAIGSLLWRAATARKK</sequence>
<evidence type="ECO:0000256" key="1">
    <source>
        <dbReference type="SAM" id="Phobius"/>
    </source>
</evidence>
<keyword evidence="1" id="KW-0472">Membrane</keyword>
<keyword evidence="1" id="KW-1133">Transmembrane helix</keyword>
<proteinExistence type="predicted"/>
<feature type="transmembrane region" description="Helical" evidence="1">
    <location>
        <begin position="21"/>
        <end position="39"/>
    </location>
</feature>
<organism evidence="2 3">
    <name type="scientific">Planococcus chinensis</name>
    <dbReference type="NCBI Taxonomy" id="272917"/>
    <lineage>
        <taxon>Bacteria</taxon>
        <taxon>Bacillati</taxon>
        <taxon>Bacillota</taxon>
        <taxon>Bacilli</taxon>
        <taxon>Bacillales</taxon>
        <taxon>Caryophanaceae</taxon>
        <taxon>Planococcus</taxon>
    </lineage>
</organism>
<dbReference type="EMBL" id="JBHUFW010000002">
    <property type="protein sequence ID" value="MFD1861318.1"/>
    <property type="molecule type" value="Genomic_DNA"/>
</dbReference>
<dbReference type="Proteomes" id="UP001597273">
    <property type="component" value="Unassembled WGS sequence"/>
</dbReference>
<evidence type="ECO:0000313" key="3">
    <source>
        <dbReference type="Proteomes" id="UP001597273"/>
    </source>
</evidence>
<reference evidence="3" key="1">
    <citation type="journal article" date="2019" name="Int. J. Syst. Evol. Microbiol.">
        <title>The Global Catalogue of Microorganisms (GCM) 10K type strain sequencing project: providing services to taxonomists for standard genome sequencing and annotation.</title>
        <authorList>
            <consortium name="The Broad Institute Genomics Platform"/>
            <consortium name="The Broad Institute Genome Sequencing Center for Infectious Disease"/>
            <person name="Wu L."/>
            <person name="Ma J."/>
        </authorList>
    </citation>
    <scope>NUCLEOTIDE SEQUENCE [LARGE SCALE GENOMIC DNA]</scope>
    <source>
        <strain evidence="3">CGMCC 1.15475</strain>
    </source>
</reference>
<evidence type="ECO:0000313" key="2">
    <source>
        <dbReference type="EMBL" id="MFD1861318.1"/>
    </source>
</evidence>
<name>A0ABW4QD89_9BACL</name>
<keyword evidence="3" id="KW-1185">Reference proteome</keyword>